<keyword evidence="1" id="KW-0479">Metal-binding</keyword>
<feature type="transmembrane region" description="Helical" evidence="5">
    <location>
        <begin position="379"/>
        <end position="401"/>
    </location>
</feature>
<dbReference type="Proteomes" id="UP000078348">
    <property type="component" value="Unassembled WGS sequence"/>
</dbReference>
<dbReference type="SUPFAM" id="SSF57850">
    <property type="entry name" value="RING/U-box"/>
    <property type="match status" value="1"/>
</dbReference>
<evidence type="ECO:0000313" key="7">
    <source>
        <dbReference type="EMBL" id="OAO12022.1"/>
    </source>
</evidence>
<gene>
    <name evidence="7" type="ORF">AV274_6297</name>
</gene>
<dbReference type="PROSITE" id="PS50089">
    <property type="entry name" value="ZF_RING_2"/>
    <property type="match status" value="1"/>
</dbReference>
<dbReference type="InterPro" id="IPR051834">
    <property type="entry name" value="RING_finger_E3_ligase"/>
</dbReference>
<evidence type="ECO:0000256" key="4">
    <source>
        <dbReference type="PROSITE-ProRule" id="PRU00175"/>
    </source>
</evidence>
<accession>A0A196S7H1</accession>
<organism evidence="7 8">
    <name type="scientific">Blastocystis sp. subtype 1 (strain ATCC 50177 / NandII)</name>
    <dbReference type="NCBI Taxonomy" id="478820"/>
    <lineage>
        <taxon>Eukaryota</taxon>
        <taxon>Sar</taxon>
        <taxon>Stramenopiles</taxon>
        <taxon>Bigyra</taxon>
        <taxon>Opalozoa</taxon>
        <taxon>Opalinata</taxon>
        <taxon>Blastocystidae</taxon>
        <taxon>Blastocystis</taxon>
    </lineage>
</organism>
<dbReference type="STRING" id="478820.A0A196S7H1"/>
<dbReference type="SMART" id="SM00184">
    <property type="entry name" value="RING"/>
    <property type="match status" value="1"/>
</dbReference>
<dbReference type="InterPro" id="IPR013083">
    <property type="entry name" value="Znf_RING/FYVE/PHD"/>
</dbReference>
<evidence type="ECO:0000256" key="2">
    <source>
        <dbReference type="ARBA" id="ARBA00022771"/>
    </source>
</evidence>
<dbReference type="AlphaFoldDB" id="A0A196S7H1"/>
<dbReference type="CDD" id="cd16454">
    <property type="entry name" value="RING-H2_PA-TM-RING"/>
    <property type="match status" value="1"/>
</dbReference>
<evidence type="ECO:0000256" key="3">
    <source>
        <dbReference type="ARBA" id="ARBA00022833"/>
    </source>
</evidence>
<dbReference type="PANTHER" id="PTHR45931:SF3">
    <property type="entry name" value="RING ZINC FINGER-CONTAINING PROTEIN"/>
    <property type="match status" value="1"/>
</dbReference>
<name>A0A196S7H1_BLAHN</name>
<dbReference type="InterPro" id="IPR023214">
    <property type="entry name" value="HAD_sf"/>
</dbReference>
<evidence type="ECO:0000313" key="8">
    <source>
        <dbReference type="Proteomes" id="UP000078348"/>
    </source>
</evidence>
<proteinExistence type="predicted"/>
<keyword evidence="3" id="KW-0862">Zinc</keyword>
<dbReference type="OrthoDB" id="272091at2759"/>
<evidence type="ECO:0000259" key="6">
    <source>
        <dbReference type="PROSITE" id="PS50089"/>
    </source>
</evidence>
<reference evidence="7 8" key="1">
    <citation type="submission" date="2016-05" db="EMBL/GenBank/DDBJ databases">
        <title>Nuclear genome of Blastocystis sp. subtype 1 NandII.</title>
        <authorList>
            <person name="Gentekaki E."/>
            <person name="Curtis B."/>
            <person name="Stairs C."/>
            <person name="Eme L."/>
            <person name="Herman E."/>
            <person name="Klimes V."/>
            <person name="Arias M.C."/>
            <person name="Elias M."/>
            <person name="Hilliou F."/>
            <person name="Klute M."/>
            <person name="Malik S.-B."/>
            <person name="Pightling A."/>
            <person name="Rachubinski R."/>
            <person name="Salas D."/>
            <person name="Schlacht A."/>
            <person name="Suga H."/>
            <person name="Archibald J."/>
            <person name="Ball S.G."/>
            <person name="Clark G."/>
            <person name="Dacks J."/>
            <person name="Van Der Giezen M."/>
            <person name="Tsaousis A."/>
            <person name="Roger A."/>
        </authorList>
    </citation>
    <scope>NUCLEOTIDE SEQUENCE [LARGE SCALE GENOMIC DNA]</scope>
    <source>
        <strain evidence="8">ATCC 50177 / NandII</strain>
    </source>
</reference>
<dbReference type="EMBL" id="LXWW01000567">
    <property type="protein sequence ID" value="OAO12022.1"/>
    <property type="molecule type" value="Genomic_DNA"/>
</dbReference>
<dbReference type="GO" id="GO:0008270">
    <property type="term" value="F:zinc ion binding"/>
    <property type="evidence" value="ECO:0007669"/>
    <property type="project" value="UniProtKB-KW"/>
</dbReference>
<keyword evidence="5" id="KW-0472">Membrane</keyword>
<comment type="caution">
    <text evidence="7">The sequence shown here is derived from an EMBL/GenBank/DDBJ whole genome shotgun (WGS) entry which is preliminary data.</text>
</comment>
<dbReference type="PANTHER" id="PTHR45931">
    <property type="entry name" value="SI:CH211-59O9.10"/>
    <property type="match status" value="1"/>
</dbReference>
<dbReference type="GO" id="GO:0061630">
    <property type="term" value="F:ubiquitin protein ligase activity"/>
    <property type="evidence" value="ECO:0007669"/>
    <property type="project" value="TreeGrafter"/>
</dbReference>
<dbReference type="GO" id="GO:0006511">
    <property type="term" value="P:ubiquitin-dependent protein catabolic process"/>
    <property type="evidence" value="ECO:0007669"/>
    <property type="project" value="TreeGrafter"/>
</dbReference>
<dbReference type="Gene3D" id="3.30.40.10">
    <property type="entry name" value="Zinc/RING finger domain, C3HC4 (zinc finger)"/>
    <property type="match status" value="1"/>
</dbReference>
<dbReference type="InterPro" id="IPR001841">
    <property type="entry name" value="Znf_RING"/>
</dbReference>
<dbReference type="Gene3D" id="3.40.50.1000">
    <property type="entry name" value="HAD superfamily/HAD-like"/>
    <property type="match status" value="1"/>
</dbReference>
<dbReference type="GO" id="GO:0005634">
    <property type="term" value="C:nucleus"/>
    <property type="evidence" value="ECO:0007669"/>
    <property type="project" value="TreeGrafter"/>
</dbReference>
<keyword evidence="2 4" id="KW-0863">Zinc-finger</keyword>
<keyword evidence="5" id="KW-0812">Transmembrane</keyword>
<evidence type="ECO:0000256" key="1">
    <source>
        <dbReference type="ARBA" id="ARBA00022723"/>
    </source>
</evidence>
<evidence type="ECO:0000256" key="5">
    <source>
        <dbReference type="SAM" id="Phobius"/>
    </source>
</evidence>
<feature type="transmembrane region" description="Helical" evidence="5">
    <location>
        <begin position="240"/>
        <end position="264"/>
    </location>
</feature>
<keyword evidence="5" id="KW-1133">Transmembrane helix</keyword>
<protein>
    <submittedName>
        <fullName evidence="7">E3 ubiquitin-protein ligase RNF13</fullName>
    </submittedName>
</protein>
<dbReference type="Pfam" id="PF13639">
    <property type="entry name" value="zf-RING_2"/>
    <property type="match status" value="1"/>
</dbReference>
<keyword evidence="8" id="KW-1185">Reference proteome</keyword>
<sequence length="403" mass="46966">MSSKPFFLPESFKKNVWLVAFDMDQTSLDIHTTGVVVKENEVAPPEYQQYGYNLLNAKEVLTHVKDAIKVIIPELLKNGIMVAICTNTDVLMAQNRSLMGGRELVEYIMGNTFDQYPDICDHLIIEAWRGSLQAVRCCGKNNHLARVWERVDSEQHHYPILSEESFQNFIRSYTGNYFETLSQIDVVTRQAMITHTLLIDDDMLNVTLANRAGYMAYRVPITGLTMEDWKHIVQLTLLSFAQYIILMLFILFIMWGGLGAMYYLSRLSTFLKKRRRKQFVHQIKTRHFHAKKSSDAEEQPTCSICLCPFEEKEMIKKLRCGHYFHCECIDPWLLKNKAVCPMCRRGIFDNDEWNALEEEQNRNIELIMNRVEQRMTFSLSNLFTFVFCIFVVGYPLTLAILSR</sequence>
<feature type="domain" description="RING-type" evidence="6">
    <location>
        <begin position="302"/>
        <end position="344"/>
    </location>
</feature>